<dbReference type="InterPro" id="IPR015018">
    <property type="entry name" value="DUF1905"/>
</dbReference>
<reference evidence="1 2" key="1">
    <citation type="submission" date="2023-04" db="EMBL/GenBank/DDBJ databases">
        <title>Two novel species of Flavobacterium.</title>
        <authorList>
            <person name="Liu Q."/>
            <person name="Xin Y.-H."/>
        </authorList>
    </citation>
    <scope>NUCLEOTIDE SEQUENCE [LARGE SCALE GENOMIC DNA]</scope>
    <source>
        <strain evidence="1 2">LB2P87</strain>
    </source>
</reference>
<keyword evidence="2" id="KW-1185">Reference proteome</keyword>
<protein>
    <submittedName>
        <fullName evidence="1">DUF1905 domain-containing protein</fullName>
    </submittedName>
</protein>
<dbReference type="Pfam" id="PF08922">
    <property type="entry name" value="DUF1905"/>
    <property type="match status" value="1"/>
</dbReference>
<dbReference type="InterPro" id="IPR037079">
    <property type="entry name" value="AF2212/PG0164-like_sf"/>
</dbReference>
<dbReference type="AlphaFoldDB" id="A0AAW6TQH0"/>
<organism evidence="1 2">
    <name type="scientific">Flavobacterium yafengii</name>
    <dbReference type="NCBI Taxonomy" id="3041253"/>
    <lineage>
        <taxon>Bacteria</taxon>
        <taxon>Pseudomonadati</taxon>
        <taxon>Bacteroidota</taxon>
        <taxon>Flavobacteriia</taxon>
        <taxon>Flavobacteriales</taxon>
        <taxon>Flavobacteriaceae</taxon>
        <taxon>Flavobacterium</taxon>
    </lineage>
</organism>
<sequence length="161" mass="18545">MNFIVENEKLEIQYIPGNGAWTYHLIIPNTKNIKGKWGDLKVSGKIDDYEINSKNLAPLKNSDKKMSLNSEIRNFIGKSGGEFVNVTLYLVNENTEKKNENEMIFECFKDAEVLNIFKKLKIEEQNEIIQNINSSATENQKVEKIVKFIAKLEQLNQKNCS</sequence>
<comment type="caution">
    <text evidence="1">The sequence shown here is derived from an EMBL/GenBank/DDBJ whole genome shotgun (WGS) entry which is preliminary data.</text>
</comment>
<gene>
    <name evidence="1" type="ORF">QLS97_07355</name>
</gene>
<name>A0AAW6TQH0_9FLAO</name>
<proteinExistence type="predicted"/>
<accession>A0AAW6TQH0</accession>
<dbReference type="Proteomes" id="UP001228643">
    <property type="component" value="Unassembled WGS sequence"/>
</dbReference>
<dbReference type="RefSeq" id="WP_282715445.1">
    <property type="nucleotide sequence ID" value="NZ_JASCRY010000001.1"/>
</dbReference>
<dbReference type="Gene3D" id="2.40.30.100">
    <property type="entry name" value="AF2212/PG0164-like"/>
    <property type="match status" value="1"/>
</dbReference>
<dbReference type="SUPFAM" id="SSF141694">
    <property type="entry name" value="AF2212/PG0164-like"/>
    <property type="match status" value="1"/>
</dbReference>
<evidence type="ECO:0000313" key="1">
    <source>
        <dbReference type="EMBL" id="MDI5949462.1"/>
    </source>
</evidence>
<dbReference type="EMBL" id="JASCRY010000001">
    <property type="protein sequence ID" value="MDI5949462.1"/>
    <property type="molecule type" value="Genomic_DNA"/>
</dbReference>
<evidence type="ECO:0000313" key="2">
    <source>
        <dbReference type="Proteomes" id="UP001228643"/>
    </source>
</evidence>